<proteinExistence type="predicted"/>
<dbReference type="Proteomes" id="UP001375539">
    <property type="component" value="Unassembled WGS sequence"/>
</dbReference>
<dbReference type="EMBL" id="JBBKAI010000002">
    <property type="protein sequence ID" value="MEJ8657183.1"/>
    <property type="molecule type" value="Genomic_DNA"/>
</dbReference>
<keyword evidence="2" id="KW-1185">Reference proteome</keyword>
<evidence type="ECO:0000313" key="1">
    <source>
        <dbReference type="EMBL" id="MEJ8657183.1"/>
    </source>
</evidence>
<accession>A0ACC6QG01</accession>
<gene>
    <name evidence="1" type="ORF">WKI58_11725</name>
</gene>
<name>A0ACC6QG01_9ACTN</name>
<protein>
    <submittedName>
        <fullName evidence="1">Uncharacterized protein</fullName>
    </submittedName>
</protein>
<reference evidence="1" key="1">
    <citation type="submission" date="2024-03" db="EMBL/GenBank/DDBJ databases">
        <title>Novel Streptomyces species of biotechnological and ecological value are a feature of Machair soil.</title>
        <authorList>
            <person name="Prole J.R."/>
            <person name="Goodfellow M."/>
            <person name="Allenby N."/>
            <person name="Ward A.C."/>
        </authorList>
    </citation>
    <scope>NUCLEOTIDE SEQUENCE</scope>
    <source>
        <strain evidence="1">MS1.AVA.4</strain>
    </source>
</reference>
<evidence type="ECO:0000313" key="2">
    <source>
        <dbReference type="Proteomes" id="UP001375539"/>
    </source>
</evidence>
<organism evidence="1 2">
    <name type="scientific">Streptomyces pratisoli</name>
    <dbReference type="NCBI Taxonomy" id="3139917"/>
    <lineage>
        <taxon>Bacteria</taxon>
        <taxon>Bacillati</taxon>
        <taxon>Actinomycetota</taxon>
        <taxon>Actinomycetes</taxon>
        <taxon>Kitasatosporales</taxon>
        <taxon>Streptomycetaceae</taxon>
        <taxon>Streptomyces</taxon>
    </lineage>
</organism>
<comment type="caution">
    <text evidence="1">The sequence shown here is derived from an EMBL/GenBank/DDBJ whole genome shotgun (WGS) entry which is preliminary data.</text>
</comment>
<sequence length="251" mass="25760">MIQRSLFAYALLATALAAAALVGCGTPSGLGSGEPAPPVAVQPHPEGLWPAWARAGTPPGDAGAAEAAQEQAPPTPLAGLPAVPVRGGLAAMKPDAIVCADSRMKAQCGRARIDLPGRAGVRPPVYRDLTGDGAPELIVAADVESGRIVSVYTAERGKVVQVLFTGGRRLAVEAVGSDLVVRAAASDGAEQAVRYTWDGTRMSTISDEKRYRPCPRSPRSSPDLSPPGSPSTQESPAEKSRAEKGPAEEGP</sequence>